<evidence type="ECO:0000313" key="1">
    <source>
        <dbReference type="EMBL" id="JAS95086.1"/>
    </source>
</evidence>
<gene>
    <name evidence="1" type="ORF">g.17075</name>
</gene>
<reference evidence="1" key="1">
    <citation type="submission" date="2015-11" db="EMBL/GenBank/DDBJ databases">
        <title>De novo transcriptome assembly of four potential Pierce s Disease insect vectors from Arizona vineyards.</title>
        <authorList>
            <person name="Tassone E.E."/>
        </authorList>
    </citation>
    <scope>NUCLEOTIDE SEQUENCE</scope>
</reference>
<dbReference type="PANTHER" id="PTHR46409:SF1">
    <property type="entry name" value="HTH PSQ-TYPE DOMAIN-CONTAINING PROTEIN"/>
    <property type="match status" value="1"/>
</dbReference>
<dbReference type="AlphaFoldDB" id="A0A1B6J7D2"/>
<proteinExistence type="predicted"/>
<dbReference type="PANTHER" id="PTHR46409">
    <property type="entry name" value="HTH PSQ-TYPE DOMAIN-CONTAINING PROTEIN"/>
    <property type="match status" value="1"/>
</dbReference>
<organism evidence="1">
    <name type="scientific">Homalodisca liturata</name>
    <dbReference type="NCBI Taxonomy" id="320908"/>
    <lineage>
        <taxon>Eukaryota</taxon>
        <taxon>Metazoa</taxon>
        <taxon>Ecdysozoa</taxon>
        <taxon>Arthropoda</taxon>
        <taxon>Hexapoda</taxon>
        <taxon>Insecta</taxon>
        <taxon>Pterygota</taxon>
        <taxon>Neoptera</taxon>
        <taxon>Paraneoptera</taxon>
        <taxon>Hemiptera</taxon>
        <taxon>Auchenorrhyncha</taxon>
        <taxon>Membracoidea</taxon>
        <taxon>Cicadellidae</taxon>
        <taxon>Cicadellinae</taxon>
        <taxon>Proconiini</taxon>
        <taxon>Homalodisca</taxon>
    </lineage>
</organism>
<name>A0A1B6J7D2_9HEMI</name>
<accession>A0A1B6J7D2</accession>
<dbReference type="EMBL" id="GECU01012620">
    <property type="protein sequence ID" value="JAS95086.1"/>
    <property type="molecule type" value="Transcribed_RNA"/>
</dbReference>
<sequence length="205" mass="24034">MKTYAPVWFDIKRHHSVKYGPKHVFKVTQTTRDLSAEIKKVIDHVIERNSFFCHPENMLLTMITDERLHIRELGFRRVLKARSVENNSKSAVRIFHTPTLKFEAKDYSELIDWSKCKVSPPPMMRKLTTETISTYLRNKTLPEFEFMNFSCHTQAVERCVKLVTEASDKVCGQDNRDGFIRTTLLSRSVMPKFEHKSEFKPSTSF</sequence>
<protein>
    <submittedName>
        <fullName evidence="1">Uncharacterized protein</fullName>
    </submittedName>
</protein>